<protein>
    <submittedName>
        <fullName evidence="1">Uncharacterized protein</fullName>
    </submittedName>
</protein>
<comment type="caution">
    <text evidence="1">The sequence shown here is derived from an EMBL/GenBank/DDBJ whole genome shotgun (WGS) entry which is preliminary data.</text>
</comment>
<keyword evidence="2" id="KW-1185">Reference proteome</keyword>
<organism evidence="1 2">
    <name type="scientific">Entomophthora muscae</name>
    <dbReference type="NCBI Taxonomy" id="34485"/>
    <lineage>
        <taxon>Eukaryota</taxon>
        <taxon>Fungi</taxon>
        <taxon>Fungi incertae sedis</taxon>
        <taxon>Zoopagomycota</taxon>
        <taxon>Entomophthoromycotina</taxon>
        <taxon>Entomophthoromycetes</taxon>
        <taxon>Entomophthorales</taxon>
        <taxon>Entomophthoraceae</taxon>
        <taxon>Entomophthora</taxon>
    </lineage>
</organism>
<evidence type="ECO:0000313" key="1">
    <source>
        <dbReference type="EMBL" id="KAJ9077709.1"/>
    </source>
</evidence>
<dbReference type="Proteomes" id="UP001165960">
    <property type="component" value="Unassembled WGS sequence"/>
</dbReference>
<gene>
    <name evidence="1" type="ORF">DSO57_1014172</name>
</gene>
<name>A0ACC2TSH3_9FUNG</name>
<evidence type="ECO:0000313" key="2">
    <source>
        <dbReference type="Proteomes" id="UP001165960"/>
    </source>
</evidence>
<reference evidence="1" key="1">
    <citation type="submission" date="2022-04" db="EMBL/GenBank/DDBJ databases">
        <title>Genome of the entomopathogenic fungus Entomophthora muscae.</title>
        <authorList>
            <person name="Elya C."/>
            <person name="Lovett B.R."/>
            <person name="Lee E."/>
            <person name="Macias A.M."/>
            <person name="Hajek A.E."/>
            <person name="De Bivort B.L."/>
            <person name="Kasson M.T."/>
            <person name="De Fine Licht H.H."/>
            <person name="Stajich J.E."/>
        </authorList>
    </citation>
    <scope>NUCLEOTIDE SEQUENCE</scope>
    <source>
        <strain evidence="1">Berkeley</strain>
    </source>
</reference>
<accession>A0ACC2TSH3</accession>
<proteinExistence type="predicted"/>
<dbReference type="EMBL" id="QTSX02002183">
    <property type="protein sequence ID" value="KAJ9077709.1"/>
    <property type="molecule type" value="Genomic_DNA"/>
</dbReference>
<sequence>MFGVKAAFHLIVCSFASGLTGTDYADLGDVFVAIPRAFDKLSHYIDLVQHDRLYGYNMRNAVPLEPPRVNYGIKESEIIYYLQHALIAFCSQNFVDEKFCYCQGKFQDTKIYNNKTMESRAAVAVDPLNNHVVVSYRLSVASLNWETNEENDLVNYPTPDGQEMVHRGHLKYFRSIQQATEDRVLELFNDPRFKDFNLHVTGYSLGGSVTAISMPAWLDFLKRNKLSNKPQFFAYSSPRPGNLAFAQYIETLNVPLVRYAKKGDIVPSLPDQSMGYSQAGQEFYDPGIIPNVPTHLKKCSPHFIQDKNCSLSDTIFFAPEHLLPFNKPFPTPPFC</sequence>